<proteinExistence type="predicted"/>
<reference evidence="2 3" key="1">
    <citation type="submission" date="2019-02" db="EMBL/GenBank/DDBJ databases">
        <title>Deep-cultivation of Planctomycetes and their phenomic and genomic characterization uncovers novel biology.</title>
        <authorList>
            <person name="Wiegand S."/>
            <person name="Jogler M."/>
            <person name="Boedeker C."/>
            <person name="Pinto D."/>
            <person name="Vollmers J."/>
            <person name="Rivas-Marin E."/>
            <person name="Kohn T."/>
            <person name="Peeters S.H."/>
            <person name="Heuer A."/>
            <person name="Rast P."/>
            <person name="Oberbeckmann S."/>
            <person name="Bunk B."/>
            <person name="Jeske O."/>
            <person name="Meyerdierks A."/>
            <person name="Storesund J.E."/>
            <person name="Kallscheuer N."/>
            <person name="Luecker S."/>
            <person name="Lage O.M."/>
            <person name="Pohl T."/>
            <person name="Merkel B.J."/>
            <person name="Hornburger P."/>
            <person name="Mueller R.-W."/>
            <person name="Bruemmer F."/>
            <person name="Labrenz M."/>
            <person name="Spormann A.M."/>
            <person name="Op den Camp H."/>
            <person name="Overmann J."/>
            <person name="Amann R."/>
            <person name="Jetten M.S.M."/>
            <person name="Mascher T."/>
            <person name="Medema M.H."/>
            <person name="Devos D.P."/>
            <person name="Kaster A.-K."/>
            <person name="Ovreas L."/>
            <person name="Rohde M."/>
            <person name="Galperin M.Y."/>
            <person name="Jogler C."/>
        </authorList>
    </citation>
    <scope>NUCLEOTIDE SEQUENCE [LARGE SCALE GENOMIC DNA]</scope>
    <source>
        <strain evidence="2 3">Pla133</strain>
    </source>
</reference>
<dbReference type="SUPFAM" id="SSF53474">
    <property type="entry name" value="alpha/beta-Hydrolases"/>
    <property type="match status" value="1"/>
</dbReference>
<dbReference type="InterPro" id="IPR029058">
    <property type="entry name" value="AB_hydrolase_fold"/>
</dbReference>
<protein>
    <recommendedName>
        <fullName evidence="4">Alpha/beta hydrolase family protein</fullName>
    </recommendedName>
</protein>
<feature type="chain" id="PRO_5022187986" description="Alpha/beta hydrolase family protein" evidence="1">
    <location>
        <begin position="23"/>
        <end position="441"/>
    </location>
</feature>
<evidence type="ECO:0000256" key="1">
    <source>
        <dbReference type="SAM" id="SignalP"/>
    </source>
</evidence>
<keyword evidence="3" id="KW-1185">Reference proteome</keyword>
<organism evidence="2 3">
    <name type="scientific">Engelhardtia mirabilis</name>
    <dbReference type="NCBI Taxonomy" id="2528011"/>
    <lineage>
        <taxon>Bacteria</taxon>
        <taxon>Pseudomonadati</taxon>
        <taxon>Planctomycetota</taxon>
        <taxon>Planctomycetia</taxon>
        <taxon>Planctomycetia incertae sedis</taxon>
        <taxon>Engelhardtia</taxon>
    </lineage>
</organism>
<name>A0A518BG90_9BACT</name>
<feature type="signal peptide" evidence="1">
    <location>
        <begin position="1"/>
        <end position="22"/>
    </location>
</feature>
<keyword evidence="1" id="KW-0732">Signal</keyword>
<accession>A0A518BG90</accession>
<dbReference type="RefSeq" id="WP_145063133.1">
    <property type="nucleotide sequence ID" value="NZ_CP036287.1"/>
</dbReference>
<evidence type="ECO:0008006" key="4">
    <source>
        <dbReference type="Google" id="ProtNLM"/>
    </source>
</evidence>
<dbReference type="Proteomes" id="UP000316921">
    <property type="component" value="Chromosome"/>
</dbReference>
<evidence type="ECO:0000313" key="3">
    <source>
        <dbReference type="Proteomes" id="UP000316921"/>
    </source>
</evidence>
<gene>
    <name evidence="2" type="ORF">Pla133_10560</name>
</gene>
<dbReference type="KEGG" id="pbap:Pla133_10560"/>
<sequence precursor="true">MHHAVLALLATILAAAAHPASAALQTPLASGAKLQLDYDPGDVLGAIPQATLANLVYPPAKGPVADGYPVEPLPVFLTVRGGNTNLLQVGVVSVGAIEAQMTGLGLVAIQIDHPVIEPGDDYRVSLDGVRRAVQYLRANAPTLNLDPERIVMHTRSMGTYLGYGVSFKEDVADPLATDPVARESSRPDYLAARIGVSSLMCFDLAPGPWTSSLSQIVFPGLAFGDSTAEQRLEESPTWWLLNPGLFGRERTPPMLIVINSQHGDACGAMTNIHSGLLGEEMLRALDDWVAQSGDEDLRLRSTSVDKLVWPAVEEPIADWTLERMAEDFGGLYVAPPAGDLTAAGGVLNLRAFGAELGSLVEFRGGSGWSAAPPVGCPGAVGSFAAPVLLGSAVAGADGMAQVGVTIATHQMGGVLEFRALAPSSCEWSARGLHLLIAGAQQ</sequence>
<dbReference type="AlphaFoldDB" id="A0A518BG90"/>
<dbReference type="EMBL" id="CP036287">
    <property type="protein sequence ID" value="QDU65990.1"/>
    <property type="molecule type" value="Genomic_DNA"/>
</dbReference>
<evidence type="ECO:0000313" key="2">
    <source>
        <dbReference type="EMBL" id="QDU65990.1"/>
    </source>
</evidence>
<dbReference type="Gene3D" id="3.40.50.1820">
    <property type="entry name" value="alpha/beta hydrolase"/>
    <property type="match status" value="1"/>
</dbReference>